<proteinExistence type="predicted"/>
<organism evidence="1 2">
    <name type="scientific">Eumeta variegata</name>
    <name type="common">Bagworm moth</name>
    <name type="synonym">Eumeta japonica</name>
    <dbReference type="NCBI Taxonomy" id="151549"/>
    <lineage>
        <taxon>Eukaryota</taxon>
        <taxon>Metazoa</taxon>
        <taxon>Ecdysozoa</taxon>
        <taxon>Arthropoda</taxon>
        <taxon>Hexapoda</taxon>
        <taxon>Insecta</taxon>
        <taxon>Pterygota</taxon>
        <taxon>Neoptera</taxon>
        <taxon>Endopterygota</taxon>
        <taxon>Lepidoptera</taxon>
        <taxon>Glossata</taxon>
        <taxon>Ditrysia</taxon>
        <taxon>Tineoidea</taxon>
        <taxon>Psychidae</taxon>
        <taxon>Oiketicinae</taxon>
        <taxon>Eumeta</taxon>
    </lineage>
</organism>
<evidence type="ECO:0000313" key="1">
    <source>
        <dbReference type="EMBL" id="GBP57257.1"/>
    </source>
</evidence>
<dbReference type="Proteomes" id="UP000299102">
    <property type="component" value="Unassembled WGS sequence"/>
</dbReference>
<dbReference type="EMBL" id="BGZK01000712">
    <property type="protein sequence ID" value="GBP57257.1"/>
    <property type="molecule type" value="Genomic_DNA"/>
</dbReference>
<name>A0A4C1X4N1_EUMVA</name>
<gene>
    <name evidence="1" type="ORF">EVAR_44074_1</name>
</gene>
<sequence length="95" mass="10766">MLRCSLKQRNVGLAENICSVSLPLHVPEEAGLLIDLRPSDERRTAFRDAAPCKTTIYNRFAEFKRGRVNLSNEFRDCCPCTIVNNKKIDAVSKQI</sequence>
<evidence type="ECO:0000313" key="2">
    <source>
        <dbReference type="Proteomes" id="UP000299102"/>
    </source>
</evidence>
<keyword evidence="2" id="KW-1185">Reference proteome</keyword>
<protein>
    <submittedName>
        <fullName evidence="1">Uncharacterized protein</fullName>
    </submittedName>
</protein>
<dbReference type="OrthoDB" id="10017160at2759"/>
<accession>A0A4C1X4N1</accession>
<comment type="caution">
    <text evidence="1">The sequence shown here is derived from an EMBL/GenBank/DDBJ whole genome shotgun (WGS) entry which is preliminary data.</text>
</comment>
<reference evidence="1 2" key="1">
    <citation type="journal article" date="2019" name="Commun. Biol.">
        <title>The bagworm genome reveals a unique fibroin gene that provides high tensile strength.</title>
        <authorList>
            <person name="Kono N."/>
            <person name="Nakamura H."/>
            <person name="Ohtoshi R."/>
            <person name="Tomita M."/>
            <person name="Numata K."/>
            <person name="Arakawa K."/>
        </authorList>
    </citation>
    <scope>NUCLEOTIDE SEQUENCE [LARGE SCALE GENOMIC DNA]</scope>
</reference>
<dbReference type="AlphaFoldDB" id="A0A4C1X4N1"/>